<feature type="region of interest" description="Disordered" evidence="1">
    <location>
        <begin position="1"/>
        <end position="79"/>
    </location>
</feature>
<evidence type="ECO:0000256" key="1">
    <source>
        <dbReference type="SAM" id="MobiDB-lite"/>
    </source>
</evidence>
<sequence length="278" mass="30993">MSSPQQEPQQSQPLLDPDFLARLQQHSRLKPRSHTTHQTIHLPELNSRLSLNLDIPSPSPSNPPPPEDPFTPRPDLTTKTPITAIYLGNSMLERLKTTGSATKTASQVPGSWNAGCGGDRNENVIYRCAGVSELGLFDVLRRHGGSESVKLWVLVSGTNNLHPKRGLREADVESWRVLVEGCLRVAPGSRLLACDMFYRLDVSDELVDRGNDMLKGIVGDINREFGEERVVWIESRGAVGKDMLVDHVHLDERGYQAWDNRLFPFIRDTLGLSTAENK</sequence>
<dbReference type="GeneID" id="54279818"/>
<dbReference type="EMBL" id="ML978072">
    <property type="protein sequence ID" value="KAF2012521.1"/>
    <property type="molecule type" value="Genomic_DNA"/>
</dbReference>
<gene>
    <name evidence="2" type="ORF">BU24DRAFT_253371</name>
</gene>
<proteinExistence type="predicted"/>
<dbReference type="AlphaFoldDB" id="A0A6A5XI75"/>
<dbReference type="SUPFAM" id="SSF52266">
    <property type="entry name" value="SGNH hydrolase"/>
    <property type="match status" value="1"/>
</dbReference>
<name>A0A6A5XI75_9PLEO</name>
<feature type="compositionally biased region" description="Basic residues" evidence="1">
    <location>
        <begin position="25"/>
        <end position="35"/>
    </location>
</feature>
<evidence type="ECO:0008006" key="4">
    <source>
        <dbReference type="Google" id="ProtNLM"/>
    </source>
</evidence>
<accession>A0A6A5XI75</accession>
<evidence type="ECO:0000313" key="3">
    <source>
        <dbReference type="Proteomes" id="UP000799778"/>
    </source>
</evidence>
<dbReference type="RefSeq" id="XP_033380860.1">
    <property type="nucleotide sequence ID" value="XM_033522421.1"/>
</dbReference>
<organism evidence="2 3">
    <name type="scientific">Aaosphaeria arxii CBS 175.79</name>
    <dbReference type="NCBI Taxonomy" id="1450172"/>
    <lineage>
        <taxon>Eukaryota</taxon>
        <taxon>Fungi</taxon>
        <taxon>Dikarya</taxon>
        <taxon>Ascomycota</taxon>
        <taxon>Pezizomycotina</taxon>
        <taxon>Dothideomycetes</taxon>
        <taxon>Pleosporomycetidae</taxon>
        <taxon>Pleosporales</taxon>
        <taxon>Pleosporales incertae sedis</taxon>
        <taxon>Aaosphaeria</taxon>
    </lineage>
</organism>
<dbReference type="Proteomes" id="UP000799778">
    <property type="component" value="Unassembled WGS sequence"/>
</dbReference>
<keyword evidence="3" id="KW-1185">Reference proteome</keyword>
<dbReference type="Gene3D" id="3.40.50.1110">
    <property type="entry name" value="SGNH hydrolase"/>
    <property type="match status" value="1"/>
</dbReference>
<feature type="compositionally biased region" description="Low complexity" evidence="1">
    <location>
        <begin position="1"/>
        <end position="13"/>
    </location>
</feature>
<evidence type="ECO:0000313" key="2">
    <source>
        <dbReference type="EMBL" id="KAF2012521.1"/>
    </source>
</evidence>
<reference evidence="2" key="1">
    <citation type="journal article" date="2020" name="Stud. Mycol.">
        <title>101 Dothideomycetes genomes: a test case for predicting lifestyles and emergence of pathogens.</title>
        <authorList>
            <person name="Haridas S."/>
            <person name="Albert R."/>
            <person name="Binder M."/>
            <person name="Bloem J."/>
            <person name="Labutti K."/>
            <person name="Salamov A."/>
            <person name="Andreopoulos B."/>
            <person name="Baker S."/>
            <person name="Barry K."/>
            <person name="Bills G."/>
            <person name="Bluhm B."/>
            <person name="Cannon C."/>
            <person name="Castanera R."/>
            <person name="Culley D."/>
            <person name="Daum C."/>
            <person name="Ezra D."/>
            <person name="Gonzalez J."/>
            <person name="Henrissat B."/>
            <person name="Kuo A."/>
            <person name="Liang C."/>
            <person name="Lipzen A."/>
            <person name="Lutzoni F."/>
            <person name="Magnuson J."/>
            <person name="Mondo S."/>
            <person name="Nolan M."/>
            <person name="Ohm R."/>
            <person name="Pangilinan J."/>
            <person name="Park H.-J."/>
            <person name="Ramirez L."/>
            <person name="Alfaro M."/>
            <person name="Sun H."/>
            <person name="Tritt A."/>
            <person name="Yoshinaga Y."/>
            <person name="Zwiers L.-H."/>
            <person name="Turgeon B."/>
            <person name="Goodwin S."/>
            <person name="Spatafora J."/>
            <person name="Crous P."/>
            <person name="Grigoriev I."/>
        </authorList>
    </citation>
    <scope>NUCLEOTIDE SEQUENCE</scope>
    <source>
        <strain evidence="2">CBS 175.79</strain>
    </source>
</reference>
<dbReference type="OrthoDB" id="505607at2759"/>
<feature type="compositionally biased region" description="Pro residues" evidence="1">
    <location>
        <begin position="57"/>
        <end position="72"/>
    </location>
</feature>
<protein>
    <recommendedName>
        <fullName evidence="4">SGNH hydrolase-type esterase domain-containing protein</fullName>
    </recommendedName>
</protein>
<dbReference type="InterPro" id="IPR036514">
    <property type="entry name" value="SGNH_hydro_sf"/>
</dbReference>